<keyword evidence="3" id="KW-0812">Transmembrane</keyword>
<feature type="region of interest" description="Disordered" evidence="7">
    <location>
        <begin position="98"/>
        <end position="124"/>
    </location>
</feature>
<evidence type="ECO:0000259" key="8">
    <source>
        <dbReference type="SMART" id="SM00337"/>
    </source>
</evidence>
<evidence type="ECO:0000313" key="10">
    <source>
        <dbReference type="Proteomes" id="UP000230750"/>
    </source>
</evidence>
<dbReference type="PANTHER" id="PTHR11256">
    <property type="entry name" value="BCL-2 RELATED"/>
    <property type="match status" value="1"/>
</dbReference>
<protein>
    <submittedName>
        <fullName evidence="9">Putative bcl-2-related ovarian killer protein</fullName>
    </submittedName>
</protein>
<reference evidence="9 10" key="1">
    <citation type="journal article" date="2017" name="PLoS Biol.">
        <title>The sea cucumber genome provides insights into morphological evolution and visceral regeneration.</title>
        <authorList>
            <person name="Zhang X."/>
            <person name="Sun L."/>
            <person name="Yuan J."/>
            <person name="Sun Y."/>
            <person name="Gao Y."/>
            <person name="Zhang L."/>
            <person name="Li S."/>
            <person name="Dai H."/>
            <person name="Hamel J.F."/>
            <person name="Liu C."/>
            <person name="Yu Y."/>
            <person name="Liu S."/>
            <person name="Lin W."/>
            <person name="Guo K."/>
            <person name="Jin S."/>
            <person name="Xu P."/>
            <person name="Storey K.B."/>
            <person name="Huan P."/>
            <person name="Zhang T."/>
            <person name="Zhou Y."/>
            <person name="Zhang J."/>
            <person name="Lin C."/>
            <person name="Li X."/>
            <person name="Xing L."/>
            <person name="Huo D."/>
            <person name="Sun M."/>
            <person name="Wang L."/>
            <person name="Mercier A."/>
            <person name="Li F."/>
            <person name="Yang H."/>
            <person name="Xiang J."/>
        </authorList>
    </citation>
    <scope>NUCLEOTIDE SEQUENCE [LARGE SCALE GENOMIC DNA]</scope>
    <source>
        <strain evidence="9">Shaxun</strain>
        <tissue evidence="9">Muscle</tissue>
    </source>
</reference>
<keyword evidence="6" id="KW-0472">Membrane</keyword>
<dbReference type="Gene3D" id="1.10.437.10">
    <property type="entry name" value="Blc2-like"/>
    <property type="match status" value="1"/>
</dbReference>
<evidence type="ECO:0000256" key="3">
    <source>
        <dbReference type="ARBA" id="ARBA00022692"/>
    </source>
</evidence>
<dbReference type="EMBL" id="MRZV01000490">
    <property type="protein sequence ID" value="PIK48955.1"/>
    <property type="molecule type" value="Genomic_DNA"/>
</dbReference>
<evidence type="ECO:0000256" key="4">
    <source>
        <dbReference type="ARBA" id="ARBA00022703"/>
    </source>
</evidence>
<keyword evidence="5" id="KW-1133">Transmembrane helix</keyword>
<dbReference type="AlphaFoldDB" id="A0A2G8KLW4"/>
<dbReference type="GO" id="GO:0005741">
    <property type="term" value="C:mitochondrial outer membrane"/>
    <property type="evidence" value="ECO:0007669"/>
    <property type="project" value="TreeGrafter"/>
</dbReference>
<dbReference type="GO" id="GO:0008630">
    <property type="term" value="P:intrinsic apoptotic signaling pathway in response to DNA damage"/>
    <property type="evidence" value="ECO:0007669"/>
    <property type="project" value="TreeGrafter"/>
</dbReference>
<dbReference type="InterPro" id="IPR002475">
    <property type="entry name" value="Bcl2-like"/>
</dbReference>
<dbReference type="GO" id="GO:0042981">
    <property type="term" value="P:regulation of apoptotic process"/>
    <property type="evidence" value="ECO:0007669"/>
    <property type="project" value="InterPro"/>
</dbReference>
<evidence type="ECO:0000256" key="6">
    <source>
        <dbReference type="ARBA" id="ARBA00023136"/>
    </source>
</evidence>
<feature type="domain" description="Bcl-2 Bcl-2 homology region 1-3" evidence="8">
    <location>
        <begin position="152"/>
        <end position="253"/>
    </location>
</feature>
<evidence type="ECO:0000256" key="2">
    <source>
        <dbReference type="ARBA" id="ARBA00009458"/>
    </source>
</evidence>
<dbReference type="InterPro" id="IPR046371">
    <property type="entry name" value="Bcl-2_BH1-3"/>
</dbReference>
<dbReference type="SMART" id="SM00337">
    <property type="entry name" value="BCL"/>
    <property type="match status" value="1"/>
</dbReference>
<dbReference type="PANTHER" id="PTHR11256:SF48">
    <property type="entry name" value="BCL-2-RELATED OVARIAN KILLER PROTEIN"/>
    <property type="match status" value="1"/>
</dbReference>
<sequence>MMKQDRRKPSWSVADRVRYNIQHHLEDAAPRVHRYVNSTSFFVRRMSDSLQKIPENGRPKSTEQQVVLQSKLILRDYLQWEVKRQKAASPHPLVTVSHIAPSSPYRDDSAGDPLATTATTTSSPHKLEEKDDVIGNLLKLTISDCSDVSQQVIAMGRELELRYPNIFKGVANNLRLNLSSPNQLITAYQTVSQELFRFGITWLRIVALIVITKSLFLECAIEGNDQHSFNLVEAFQRVVRRRLSDWIINHGGWVRYYCAQ</sequence>
<evidence type="ECO:0000256" key="7">
    <source>
        <dbReference type="SAM" id="MobiDB-lite"/>
    </source>
</evidence>
<dbReference type="GO" id="GO:0001836">
    <property type="term" value="P:release of cytochrome c from mitochondria"/>
    <property type="evidence" value="ECO:0007669"/>
    <property type="project" value="TreeGrafter"/>
</dbReference>
<dbReference type="GO" id="GO:0097192">
    <property type="term" value="P:extrinsic apoptotic signaling pathway in absence of ligand"/>
    <property type="evidence" value="ECO:0007669"/>
    <property type="project" value="TreeGrafter"/>
</dbReference>
<dbReference type="InterPro" id="IPR036834">
    <property type="entry name" value="Bcl-2-like_sf"/>
</dbReference>
<dbReference type="PROSITE" id="PS50062">
    <property type="entry name" value="BCL2_FAMILY"/>
    <property type="match status" value="1"/>
</dbReference>
<gene>
    <name evidence="9" type="ORF">BSL78_14168</name>
</gene>
<accession>A0A2G8KLW4</accession>
<keyword evidence="10" id="KW-1185">Reference proteome</keyword>
<dbReference type="InterPro" id="IPR026298">
    <property type="entry name" value="Bcl-2_fam"/>
</dbReference>
<evidence type="ECO:0000313" key="9">
    <source>
        <dbReference type="EMBL" id="PIK48955.1"/>
    </source>
</evidence>
<evidence type="ECO:0000256" key="1">
    <source>
        <dbReference type="ARBA" id="ARBA00004167"/>
    </source>
</evidence>
<organism evidence="9 10">
    <name type="scientific">Stichopus japonicus</name>
    <name type="common">Sea cucumber</name>
    <dbReference type="NCBI Taxonomy" id="307972"/>
    <lineage>
        <taxon>Eukaryota</taxon>
        <taxon>Metazoa</taxon>
        <taxon>Echinodermata</taxon>
        <taxon>Eleutherozoa</taxon>
        <taxon>Echinozoa</taxon>
        <taxon>Holothuroidea</taxon>
        <taxon>Aspidochirotacea</taxon>
        <taxon>Aspidochirotida</taxon>
        <taxon>Stichopodidae</taxon>
        <taxon>Apostichopus</taxon>
    </lineage>
</organism>
<name>A0A2G8KLW4_STIJA</name>
<dbReference type="Proteomes" id="UP000230750">
    <property type="component" value="Unassembled WGS sequence"/>
</dbReference>
<proteinExistence type="inferred from homology"/>
<comment type="caution">
    <text evidence="9">The sequence shown here is derived from an EMBL/GenBank/DDBJ whole genome shotgun (WGS) entry which is preliminary data.</text>
</comment>
<evidence type="ECO:0000256" key="5">
    <source>
        <dbReference type="ARBA" id="ARBA00022989"/>
    </source>
</evidence>
<dbReference type="OrthoDB" id="5947850at2759"/>
<dbReference type="GO" id="GO:0051400">
    <property type="term" value="F:BH domain binding"/>
    <property type="evidence" value="ECO:0007669"/>
    <property type="project" value="TreeGrafter"/>
</dbReference>
<comment type="similarity">
    <text evidence="2">Belongs to the Bcl-2 family.</text>
</comment>
<dbReference type="SUPFAM" id="SSF56854">
    <property type="entry name" value="Bcl-2 inhibitors of programmed cell death"/>
    <property type="match status" value="1"/>
</dbReference>
<keyword evidence="4" id="KW-0053">Apoptosis</keyword>
<dbReference type="STRING" id="307972.A0A2G8KLW4"/>
<comment type="subcellular location">
    <subcellularLocation>
        <location evidence="1">Membrane</location>
        <topology evidence="1">Single-pass membrane protein</topology>
    </subcellularLocation>
</comment>
<dbReference type="Pfam" id="PF00452">
    <property type="entry name" value="Bcl-2"/>
    <property type="match status" value="1"/>
</dbReference>